<protein>
    <submittedName>
        <fullName evidence="1">Uncharacterized protein</fullName>
    </submittedName>
</protein>
<feature type="non-terminal residue" evidence="1">
    <location>
        <position position="177"/>
    </location>
</feature>
<dbReference type="EMBL" id="CAXIEN010000003">
    <property type="protein sequence ID" value="CAL1261747.1"/>
    <property type="molecule type" value="Genomic_DNA"/>
</dbReference>
<gene>
    <name evidence="1" type="ORF">LARSCL_LOCUS599</name>
</gene>
<comment type="caution">
    <text evidence="1">The sequence shown here is derived from an EMBL/GenBank/DDBJ whole genome shotgun (WGS) entry which is preliminary data.</text>
</comment>
<organism evidence="1 2">
    <name type="scientific">Larinioides sclopetarius</name>
    <dbReference type="NCBI Taxonomy" id="280406"/>
    <lineage>
        <taxon>Eukaryota</taxon>
        <taxon>Metazoa</taxon>
        <taxon>Ecdysozoa</taxon>
        <taxon>Arthropoda</taxon>
        <taxon>Chelicerata</taxon>
        <taxon>Arachnida</taxon>
        <taxon>Araneae</taxon>
        <taxon>Araneomorphae</taxon>
        <taxon>Entelegynae</taxon>
        <taxon>Araneoidea</taxon>
        <taxon>Araneidae</taxon>
        <taxon>Larinioides</taxon>
    </lineage>
</organism>
<dbReference type="PANTHER" id="PTHR43686:SF1">
    <property type="entry name" value="AMINOTRAN_5 DOMAIN-CONTAINING PROTEIN"/>
    <property type="match status" value="1"/>
</dbReference>
<dbReference type="AlphaFoldDB" id="A0AAV1YSN3"/>
<evidence type="ECO:0000313" key="1">
    <source>
        <dbReference type="EMBL" id="CAL1261747.1"/>
    </source>
</evidence>
<proteinExistence type="predicted"/>
<keyword evidence="2" id="KW-1185">Reference proteome</keyword>
<evidence type="ECO:0000313" key="2">
    <source>
        <dbReference type="Proteomes" id="UP001497382"/>
    </source>
</evidence>
<dbReference type="PANTHER" id="PTHR43686">
    <property type="entry name" value="SULFURTRANSFERASE-RELATED"/>
    <property type="match status" value="1"/>
</dbReference>
<name>A0AAV1YSN3_9ARAC</name>
<dbReference type="Proteomes" id="UP001497382">
    <property type="component" value="Unassembled WGS sequence"/>
</dbReference>
<sequence>YALDLLGIDESLALRFAENKSLDRNHSCPKGECSESELLRPGFTRLSLPFFMPDSDINFALEAVALVAKHGWKLLPQYILNLETGEWKHRKHQAFLSRKWIGSISYKTGHFVTMESNKEKRTPKNPMDLLDEAMDMFKNSTLEAMRKFSTDQKLIFDAESSELRWFLLPKEATQYIF</sequence>
<feature type="non-terminal residue" evidence="1">
    <location>
        <position position="1"/>
    </location>
</feature>
<accession>A0AAV1YSN3</accession>
<reference evidence="1 2" key="1">
    <citation type="submission" date="2024-04" db="EMBL/GenBank/DDBJ databases">
        <authorList>
            <person name="Rising A."/>
            <person name="Reimegard J."/>
            <person name="Sonavane S."/>
            <person name="Akerstrom W."/>
            <person name="Nylinder S."/>
            <person name="Hedman E."/>
            <person name="Kallberg Y."/>
        </authorList>
    </citation>
    <scope>NUCLEOTIDE SEQUENCE [LARGE SCALE GENOMIC DNA]</scope>
</reference>